<dbReference type="AlphaFoldDB" id="A0A851VWG5"/>
<proteinExistence type="predicted"/>
<feature type="non-terminal residue" evidence="1">
    <location>
        <position position="1"/>
    </location>
</feature>
<comment type="caution">
    <text evidence="1">The sequence shown here is derived from an EMBL/GenBank/DDBJ whole genome shotgun (WGS) entry which is preliminary data.</text>
</comment>
<dbReference type="EMBL" id="WBNE01000850">
    <property type="protein sequence ID" value="NXD46984.1"/>
    <property type="molecule type" value="Genomic_DNA"/>
</dbReference>
<protein>
    <submittedName>
        <fullName evidence="1">EX3L2 protein</fullName>
    </submittedName>
</protein>
<evidence type="ECO:0000313" key="2">
    <source>
        <dbReference type="Proteomes" id="UP000659062"/>
    </source>
</evidence>
<name>A0A851VWG5_9PASS</name>
<dbReference type="Proteomes" id="UP000659062">
    <property type="component" value="Unassembled WGS sequence"/>
</dbReference>
<sequence length="60" mass="6680">QALVSELHRRVLLEYVRALLGGRPRCASAKARARVAARLGEEGRQLRELFSRLVRAGAPK</sequence>
<reference evidence="1" key="1">
    <citation type="submission" date="2019-09" db="EMBL/GenBank/DDBJ databases">
        <title>Bird 10,000 Genomes (B10K) Project - Family phase.</title>
        <authorList>
            <person name="Zhang G."/>
        </authorList>
    </citation>
    <scope>NUCLEOTIDE SEQUENCE</scope>
    <source>
        <strain evidence="1">OUT-0061</strain>
        <tissue evidence="1">Blood</tissue>
    </source>
</reference>
<evidence type="ECO:0000313" key="1">
    <source>
        <dbReference type="EMBL" id="NXD46984.1"/>
    </source>
</evidence>
<feature type="non-terminal residue" evidence="1">
    <location>
        <position position="60"/>
    </location>
</feature>
<gene>
    <name evidence="1" type="primary">Exoc3l2</name>
    <name evidence="1" type="ORF">COPSEC_R16281</name>
</gene>
<keyword evidence="2" id="KW-1185">Reference proteome</keyword>
<accession>A0A851VWG5</accession>
<organism evidence="1 2">
    <name type="scientific">Copsychus sechellarum</name>
    <dbReference type="NCBI Taxonomy" id="797021"/>
    <lineage>
        <taxon>Eukaryota</taxon>
        <taxon>Metazoa</taxon>
        <taxon>Chordata</taxon>
        <taxon>Craniata</taxon>
        <taxon>Vertebrata</taxon>
        <taxon>Euteleostomi</taxon>
        <taxon>Archelosauria</taxon>
        <taxon>Archosauria</taxon>
        <taxon>Dinosauria</taxon>
        <taxon>Saurischia</taxon>
        <taxon>Theropoda</taxon>
        <taxon>Coelurosauria</taxon>
        <taxon>Aves</taxon>
        <taxon>Neognathae</taxon>
        <taxon>Neoaves</taxon>
        <taxon>Telluraves</taxon>
        <taxon>Australaves</taxon>
        <taxon>Passeriformes</taxon>
        <taxon>Muscicapidae</taxon>
        <taxon>Copsychus</taxon>
    </lineage>
</organism>